<dbReference type="RefSeq" id="WP_188709458.1">
    <property type="nucleotide sequence ID" value="NZ_BMIG01000013.1"/>
</dbReference>
<name>A0A916WL47_9BURK</name>
<reference evidence="1" key="1">
    <citation type="journal article" date="2014" name="Int. J. Syst. Evol. Microbiol.">
        <title>Complete genome sequence of Corynebacterium casei LMG S-19264T (=DSM 44701T), isolated from a smear-ripened cheese.</title>
        <authorList>
            <consortium name="US DOE Joint Genome Institute (JGI-PGF)"/>
            <person name="Walter F."/>
            <person name="Albersmeier A."/>
            <person name="Kalinowski J."/>
            <person name="Ruckert C."/>
        </authorList>
    </citation>
    <scope>NUCLEOTIDE SEQUENCE</scope>
    <source>
        <strain evidence="1">CGMCC 1.15322</strain>
    </source>
</reference>
<accession>A0A916WL47</accession>
<organism evidence="1 2">
    <name type="scientific">Polaromonas eurypsychrophila</name>
    <dbReference type="NCBI Taxonomy" id="1614635"/>
    <lineage>
        <taxon>Bacteria</taxon>
        <taxon>Pseudomonadati</taxon>
        <taxon>Pseudomonadota</taxon>
        <taxon>Betaproteobacteria</taxon>
        <taxon>Burkholderiales</taxon>
        <taxon>Comamonadaceae</taxon>
        <taxon>Polaromonas</taxon>
    </lineage>
</organism>
<proteinExistence type="predicted"/>
<protein>
    <submittedName>
        <fullName evidence="1">Uncharacterized protein</fullName>
    </submittedName>
</protein>
<evidence type="ECO:0000313" key="1">
    <source>
        <dbReference type="EMBL" id="GGB08242.1"/>
    </source>
</evidence>
<evidence type="ECO:0000313" key="2">
    <source>
        <dbReference type="Proteomes" id="UP000620596"/>
    </source>
</evidence>
<dbReference type="AlphaFoldDB" id="A0A916WL47"/>
<keyword evidence="2" id="KW-1185">Reference proteome</keyword>
<dbReference type="EMBL" id="BMIG01000013">
    <property type="protein sequence ID" value="GGB08242.1"/>
    <property type="molecule type" value="Genomic_DNA"/>
</dbReference>
<gene>
    <name evidence="1" type="ORF">GCM10011496_31440</name>
</gene>
<comment type="caution">
    <text evidence="1">The sequence shown here is derived from an EMBL/GenBank/DDBJ whole genome shotgun (WGS) entry which is preliminary data.</text>
</comment>
<dbReference type="Proteomes" id="UP000620596">
    <property type="component" value="Unassembled WGS sequence"/>
</dbReference>
<reference evidence="1" key="2">
    <citation type="submission" date="2020-09" db="EMBL/GenBank/DDBJ databases">
        <authorList>
            <person name="Sun Q."/>
            <person name="Zhou Y."/>
        </authorList>
    </citation>
    <scope>NUCLEOTIDE SEQUENCE</scope>
    <source>
        <strain evidence="1">CGMCC 1.15322</strain>
    </source>
</reference>
<sequence>MKTFELTPKMVTMGGVFYPTGYAMLLFSDAGLAEKAAQAMEAAGFASDAVMQLEPATILHDIGKVDGDSGGLPSVGTEGHTVNKYIALARKGHHGVMVHAPSDEDTQRVLAAISDIPFTYGQKYHMLAMEDLEQ</sequence>